<dbReference type="Gene3D" id="2.40.50.120">
    <property type="match status" value="1"/>
</dbReference>
<dbReference type="GO" id="GO:0002020">
    <property type="term" value="F:protease binding"/>
    <property type="evidence" value="ECO:0007669"/>
    <property type="project" value="TreeGrafter"/>
</dbReference>
<keyword evidence="5" id="KW-0646">Protease inhibitor</keyword>
<name>A0A4Q8K6L6_9ARAC</name>
<dbReference type="InterPro" id="IPR027465">
    <property type="entry name" value="TIMP_C"/>
</dbReference>
<dbReference type="EMBL" id="HAHM01000210">
    <property type="protein sequence ID" value="SNX34966.1"/>
    <property type="molecule type" value="Transcribed_RNA"/>
</dbReference>
<evidence type="ECO:0000256" key="7">
    <source>
        <dbReference type="ARBA" id="ARBA00023215"/>
    </source>
</evidence>
<dbReference type="GO" id="GO:0046872">
    <property type="term" value="F:metal ion binding"/>
    <property type="evidence" value="ECO:0007669"/>
    <property type="project" value="UniProtKB-KW"/>
</dbReference>
<keyword evidence="3" id="KW-0964">Secreted</keyword>
<feature type="chain" id="PRO_5033830186" evidence="10">
    <location>
        <begin position="23"/>
        <end position="220"/>
    </location>
</feature>
<protein>
    <submittedName>
        <fullName evidence="12">U48-Liphistoxin-Lth1a_1</fullName>
    </submittedName>
</protein>
<keyword evidence="8" id="KW-0479">Metal-binding</keyword>
<comment type="similarity">
    <text evidence="2">Belongs to the protease inhibitor I35 (TIMP) family.</text>
</comment>
<dbReference type="CDD" id="cd03577">
    <property type="entry name" value="NTR_TIMP_like"/>
    <property type="match status" value="1"/>
</dbReference>
<dbReference type="SMART" id="SM00206">
    <property type="entry name" value="NTR"/>
    <property type="match status" value="1"/>
</dbReference>
<dbReference type="GO" id="GO:0005615">
    <property type="term" value="C:extracellular space"/>
    <property type="evidence" value="ECO:0007669"/>
    <property type="project" value="TreeGrafter"/>
</dbReference>
<evidence type="ECO:0000256" key="6">
    <source>
        <dbReference type="ARBA" id="ARBA00023157"/>
    </source>
</evidence>
<dbReference type="Gene3D" id="3.90.370.10">
    <property type="entry name" value="Tissue inhibitor of metalloproteinase-1. Chain B, domain 1"/>
    <property type="match status" value="1"/>
</dbReference>
<evidence type="ECO:0000256" key="2">
    <source>
        <dbReference type="ARBA" id="ARBA00011027"/>
    </source>
</evidence>
<sequence>MVTLWLLLGALSLSILNNEADACSCMYSHPQEHYCSADFVAVVRVKSHGKGDGTTTAYHIKIKKEFKMSEKARHALSQGLVWTSAHDSTCGVTLKPTRYLITGRILGEKAWVSLCHFVQEWPKLSSKQKKGFRKLYQQGCHCKVRMTGYVRWFGHHHQHRGRYCPWETVWQGEHDCQGLHSFCVPSPHHPDQCMWVPSSPYRHCMKERQLEKEKEREREP</sequence>
<keyword evidence="4" id="KW-0483">Metalloprotease inhibitor</keyword>
<dbReference type="InterPro" id="IPR008993">
    <property type="entry name" value="TIMP-like_OB-fold"/>
</dbReference>
<dbReference type="InterPro" id="IPR001134">
    <property type="entry name" value="Netrin_domain"/>
</dbReference>
<dbReference type="SMART" id="SM00643">
    <property type="entry name" value="C345C"/>
    <property type="match status" value="1"/>
</dbReference>
<feature type="binding site" evidence="8">
    <location>
        <position position="23"/>
    </location>
    <ligand>
        <name>Zn(2+)</name>
        <dbReference type="ChEBI" id="CHEBI:29105"/>
        <note>ligand shared with metalloproteinase partner</note>
    </ligand>
</feature>
<keyword evidence="6 9" id="KW-1015">Disulfide bond</keyword>
<evidence type="ECO:0000256" key="1">
    <source>
        <dbReference type="ARBA" id="ARBA00004613"/>
    </source>
</evidence>
<reference evidence="12" key="2">
    <citation type="submission" date="2019-05" db="EMBL/GenBank/DDBJ databases">
        <title>Unravelling the molecular evolution of spider venoms.</title>
        <authorList>
            <person name="Pineda S."/>
        </authorList>
    </citation>
    <scope>NUCLEOTIDE SEQUENCE</scope>
</reference>
<organism evidence="12">
    <name type="scientific">Liphistius thaleban</name>
    <dbReference type="NCBI Taxonomy" id="1905330"/>
    <lineage>
        <taxon>Eukaryota</taxon>
        <taxon>Metazoa</taxon>
        <taxon>Ecdysozoa</taxon>
        <taxon>Arthropoda</taxon>
        <taxon>Chelicerata</taxon>
        <taxon>Arachnida</taxon>
        <taxon>Araneae</taxon>
        <taxon>Mesothelae</taxon>
        <taxon>Liphistiidae</taxon>
        <taxon>Liphistius</taxon>
    </lineage>
</organism>
<evidence type="ECO:0000256" key="10">
    <source>
        <dbReference type="SAM" id="SignalP"/>
    </source>
</evidence>
<feature type="disulfide bond" evidence="9">
    <location>
        <begin position="35"/>
        <end position="140"/>
    </location>
</feature>
<feature type="signal peptide" evidence="10">
    <location>
        <begin position="1"/>
        <end position="22"/>
    </location>
</feature>
<dbReference type="GO" id="GO:0051045">
    <property type="term" value="P:negative regulation of membrane protein ectodomain proteolysis"/>
    <property type="evidence" value="ECO:0007669"/>
    <property type="project" value="TreeGrafter"/>
</dbReference>
<dbReference type="InterPro" id="IPR001820">
    <property type="entry name" value="TIMP"/>
</dbReference>
<keyword evidence="8" id="KW-0862">Zinc</keyword>
<feature type="disulfide bond" evidence="9">
    <location>
        <begin position="23"/>
        <end position="90"/>
    </location>
</feature>
<dbReference type="InterPro" id="IPR018933">
    <property type="entry name" value="Netrin_module_non-TIMP"/>
</dbReference>
<comment type="subcellular location">
    <subcellularLocation>
        <location evidence="1">Secreted</location>
    </subcellularLocation>
</comment>
<feature type="disulfide bond" evidence="9">
    <location>
        <begin position="25"/>
        <end position="115"/>
    </location>
</feature>
<accession>A0A4Q8K6L6</accession>
<dbReference type="PANTHER" id="PTHR11844">
    <property type="entry name" value="METALLOPROTEASE INHIBITOR"/>
    <property type="match status" value="1"/>
</dbReference>
<reference evidence="12" key="1">
    <citation type="submission" date="2017-05" db="EMBL/GenBank/DDBJ databases">
        <authorList>
            <person name="QRISCLOUD D."/>
        </authorList>
    </citation>
    <scope>NUCLEOTIDE SEQUENCE</scope>
</reference>
<dbReference type="GO" id="GO:0008191">
    <property type="term" value="F:metalloendopeptidase inhibitor activity"/>
    <property type="evidence" value="ECO:0007669"/>
    <property type="project" value="InterPro"/>
</dbReference>
<evidence type="ECO:0000256" key="4">
    <source>
        <dbReference type="ARBA" id="ARBA00022608"/>
    </source>
</evidence>
<evidence type="ECO:0000256" key="8">
    <source>
        <dbReference type="PIRSR" id="PIRSR601820-1"/>
    </source>
</evidence>
<feature type="domain" description="NTR" evidence="11">
    <location>
        <begin position="23"/>
        <end position="140"/>
    </location>
</feature>
<feature type="disulfide bond" evidence="9">
    <location>
        <begin position="142"/>
        <end position="193"/>
    </location>
</feature>
<evidence type="ECO:0000256" key="3">
    <source>
        <dbReference type="ARBA" id="ARBA00022525"/>
    </source>
</evidence>
<dbReference type="PANTHER" id="PTHR11844:SF25">
    <property type="entry name" value="NTR DOMAIN-CONTAINING PROTEIN"/>
    <property type="match status" value="1"/>
</dbReference>
<dbReference type="PROSITE" id="PS50189">
    <property type="entry name" value="NTR"/>
    <property type="match status" value="1"/>
</dbReference>
<dbReference type="GO" id="GO:0031012">
    <property type="term" value="C:extracellular matrix"/>
    <property type="evidence" value="ECO:0007669"/>
    <property type="project" value="TreeGrafter"/>
</dbReference>
<evidence type="ECO:0000313" key="12">
    <source>
        <dbReference type="EMBL" id="SNX35012.1"/>
    </source>
</evidence>
<keyword evidence="10" id="KW-0732">Signal</keyword>
<dbReference type="Pfam" id="PF00965">
    <property type="entry name" value="TIMP"/>
    <property type="match status" value="1"/>
</dbReference>
<evidence type="ECO:0000256" key="9">
    <source>
        <dbReference type="PIRSR" id="PIRSR601820-3"/>
    </source>
</evidence>
<evidence type="ECO:0000259" key="11">
    <source>
        <dbReference type="PROSITE" id="PS50189"/>
    </source>
</evidence>
<proteinExistence type="inferred from homology"/>
<dbReference type="AlphaFoldDB" id="A0A4Q8K6L6"/>
<evidence type="ECO:0000256" key="5">
    <source>
        <dbReference type="ARBA" id="ARBA00022690"/>
    </source>
</evidence>
<dbReference type="EMBL" id="HAHM01000213">
    <property type="protein sequence ID" value="SNX35012.1"/>
    <property type="molecule type" value="Transcribed_RNA"/>
</dbReference>
<keyword evidence="7" id="KW-0481">Metalloenzyme inhibitor</keyword>
<dbReference type="SUPFAM" id="SSF50242">
    <property type="entry name" value="TIMP-like"/>
    <property type="match status" value="1"/>
</dbReference>